<evidence type="ECO:0000256" key="3">
    <source>
        <dbReference type="SAM" id="MobiDB-lite"/>
    </source>
</evidence>
<dbReference type="Pfam" id="PF05918">
    <property type="entry name" value="API5"/>
    <property type="match status" value="1"/>
</dbReference>
<dbReference type="Proteomes" id="UP001556367">
    <property type="component" value="Unassembled WGS sequence"/>
</dbReference>
<feature type="region of interest" description="Disordered" evidence="3">
    <location>
        <begin position="416"/>
        <end position="617"/>
    </location>
</feature>
<comment type="caution">
    <text evidence="4">The sequence shown here is derived from an EMBL/GenBank/DDBJ whole genome shotgun (WGS) entry which is preliminary data.</text>
</comment>
<keyword evidence="5" id="KW-1185">Reference proteome</keyword>
<evidence type="ECO:0000313" key="4">
    <source>
        <dbReference type="EMBL" id="KAL0956933.1"/>
    </source>
</evidence>
<dbReference type="SUPFAM" id="SSF48371">
    <property type="entry name" value="ARM repeat"/>
    <property type="match status" value="1"/>
</dbReference>
<feature type="compositionally biased region" description="Polar residues" evidence="3">
    <location>
        <begin position="422"/>
        <end position="444"/>
    </location>
</feature>
<dbReference type="PANTHER" id="PTHR12758">
    <property type="entry name" value="APOPTOSIS INHIBITOR 5-RELATED"/>
    <property type="match status" value="1"/>
</dbReference>
<evidence type="ECO:0000256" key="1">
    <source>
        <dbReference type="ARBA" id="ARBA00009515"/>
    </source>
</evidence>
<dbReference type="InterPro" id="IPR008383">
    <property type="entry name" value="API5"/>
</dbReference>
<proteinExistence type="inferred from homology"/>
<protein>
    <submittedName>
        <fullName evidence="4">Uncharacterized protein</fullName>
    </submittedName>
</protein>
<dbReference type="InterPro" id="IPR016024">
    <property type="entry name" value="ARM-type_fold"/>
</dbReference>
<dbReference type="EMBL" id="JASNQZ010000006">
    <property type="protein sequence ID" value="KAL0956933.1"/>
    <property type="molecule type" value="Genomic_DNA"/>
</dbReference>
<dbReference type="PANTHER" id="PTHR12758:SF19">
    <property type="entry name" value="APOPTOSIS INHIBITOR 5"/>
    <property type="match status" value="1"/>
</dbReference>
<evidence type="ECO:0000313" key="5">
    <source>
        <dbReference type="Proteomes" id="UP001556367"/>
    </source>
</evidence>
<comment type="similarity">
    <text evidence="1">Belongs to the API5 family.</text>
</comment>
<name>A0ABR3JNQ8_9AGAR</name>
<reference evidence="5" key="1">
    <citation type="submission" date="2024-06" db="EMBL/GenBank/DDBJ databases">
        <title>Multi-omics analyses provide insights into the biosynthesis of the anticancer antibiotic pleurotin in Hohenbuehelia grisea.</title>
        <authorList>
            <person name="Weaver J.A."/>
            <person name="Alberti F."/>
        </authorList>
    </citation>
    <scope>NUCLEOTIDE SEQUENCE [LARGE SCALE GENOMIC DNA]</scope>
    <source>
        <strain evidence="5">T-177</strain>
    </source>
</reference>
<evidence type="ECO:0000256" key="2">
    <source>
        <dbReference type="ARBA" id="ARBA00022703"/>
    </source>
</evidence>
<dbReference type="InterPro" id="IPR011989">
    <property type="entry name" value="ARM-like"/>
</dbReference>
<accession>A0ABR3JNQ8</accession>
<organism evidence="4 5">
    <name type="scientific">Hohenbuehelia grisea</name>
    <dbReference type="NCBI Taxonomy" id="104357"/>
    <lineage>
        <taxon>Eukaryota</taxon>
        <taxon>Fungi</taxon>
        <taxon>Dikarya</taxon>
        <taxon>Basidiomycota</taxon>
        <taxon>Agaricomycotina</taxon>
        <taxon>Agaricomycetes</taxon>
        <taxon>Agaricomycetidae</taxon>
        <taxon>Agaricales</taxon>
        <taxon>Pleurotineae</taxon>
        <taxon>Pleurotaceae</taxon>
        <taxon>Hohenbuehelia</taxon>
    </lineage>
</organism>
<gene>
    <name evidence="4" type="ORF">HGRIS_003037</name>
</gene>
<feature type="compositionally biased region" description="Basic and acidic residues" evidence="3">
    <location>
        <begin position="465"/>
        <end position="477"/>
    </location>
</feature>
<dbReference type="Gene3D" id="1.25.10.10">
    <property type="entry name" value="Leucine-rich Repeat Variant"/>
    <property type="match status" value="1"/>
</dbReference>
<keyword evidence="2" id="KW-0053">Apoptosis</keyword>
<sequence length="617" mass="67944">MEKTVVEQERDLKDLIRRAKATPDRTGTLPRDTLKRLIELTHSTHPSLRIHAAEGIRFFFNDFPDLEEEAINAVYDLCEDQSQRVRIEGYKAITLVSKAQVKWVKRNADVLVQLLQSDEPDEVLVVKQALVEHLDLDARITMTVLCDQINPPDDLMDEDEIVLRDRLRSLVLAFLTGMAKRAVIRHASPASETEEVLHTCFVKALPKLTNEEIESVIKDLLLALPGYQNNSARGKSLMSVLLGKAEECMQNELRKGKTVTLQSTRFYLNIANLLVEKKVSPPLDLMRLYLASFASKMTLQQLDKDDQAMILSSIANTVSACENCNRRAVDATQLSSIRRQAVDACPILLEQLADSGSKDTRSRQACTKLLRACVQRKQSSDWAVPPNLVTALNAVTRSPMAQGDSDIQGLIRSLEPKPMSVDTPTQAAQMPPNSTAKPRSQIARSSDRPPATSHASSVARPGKRQASDDVTQKHPTTERTQGSDMMQVDSKSEDTRRPKRLRRGGLDDAGVPSLLHRLSQSATNEVGHNRPGRLPRGQIAMGRPPASRDVDMDVSASTKAVTGMKELSIKGAASREEKPGLQARLSGPSKEPSSTAGMSLLSRLDGASGGRRRKGKA</sequence>